<accession>A0A183SMC2</accession>
<protein>
    <submittedName>
        <fullName evidence="2 4">Uncharacterized protein</fullName>
    </submittedName>
</protein>
<name>A0A183SMC2_SCHSO</name>
<sequence length="170" mass="18245">MYKANRIAAAKVQRVVCQPQDPPTEKRNTRTPSDMPTLPMNILRSNRPHRASPEPTQRKPGNRNFFTHKHPIVNLASKPMASATTTTFPVADQTANATPPPITGPILPAATPTSITEVITATTSPTPATTETTYDDSSTPFFDATAPTTAMGTPFKPVYIAIAHAPPTSQ</sequence>
<evidence type="ECO:0000313" key="2">
    <source>
        <dbReference type="EMBL" id="VDL91755.1"/>
    </source>
</evidence>
<dbReference type="Proteomes" id="UP000275846">
    <property type="component" value="Unassembled WGS sequence"/>
</dbReference>
<organism evidence="4">
    <name type="scientific">Schistocephalus solidus</name>
    <name type="common">Tapeworm</name>
    <dbReference type="NCBI Taxonomy" id="70667"/>
    <lineage>
        <taxon>Eukaryota</taxon>
        <taxon>Metazoa</taxon>
        <taxon>Spiralia</taxon>
        <taxon>Lophotrochozoa</taxon>
        <taxon>Platyhelminthes</taxon>
        <taxon>Cestoda</taxon>
        <taxon>Eucestoda</taxon>
        <taxon>Diphyllobothriidea</taxon>
        <taxon>Diphyllobothriidae</taxon>
        <taxon>Schistocephalus</taxon>
    </lineage>
</organism>
<reference evidence="2 3" key="2">
    <citation type="submission" date="2018-11" db="EMBL/GenBank/DDBJ databases">
        <authorList>
            <consortium name="Pathogen Informatics"/>
        </authorList>
    </citation>
    <scope>NUCLEOTIDE SEQUENCE [LARGE SCALE GENOMIC DNA]</scope>
    <source>
        <strain evidence="2 3">NST_G2</strain>
    </source>
</reference>
<dbReference type="WBParaSite" id="SSLN_0000554401-mRNA-1">
    <property type="protein sequence ID" value="SSLN_0000554401-mRNA-1"/>
    <property type="gene ID" value="SSLN_0000554401"/>
</dbReference>
<reference evidence="4" key="1">
    <citation type="submission" date="2016-06" db="UniProtKB">
        <authorList>
            <consortium name="WormBaseParasite"/>
        </authorList>
    </citation>
    <scope>IDENTIFICATION</scope>
</reference>
<evidence type="ECO:0000313" key="3">
    <source>
        <dbReference type="Proteomes" id="UP000275846"/>
    </source>
</evidence>
<dbReference type="AlphaFoldDB" id="A0A183SMC2"/>
<dbReference type="EMBL" id="UYSU01033222">
    <property type="protein sequence ID" value="VDL91755.1"/>
    <property type="molecule type" value="Genomic_DNA"/>
</dbReference>
<gene>
    <name evidence="2" type="ORF">SSLN_LOCUS5370</name>
</gene>
<proteinExistence type="predicted"/>
<keyword evidence="3" id="KW-1185">Reference proteome</keyword>
<evidence type="ECO:0000313" key="4">
    <source>
        <dbReference type="WBParaSite" id="SSLN_0000554401-mRNA-1"/>
    </source>
</evidence>
<feature type="region of interest" description="Disordered" evidence="1">
    <location>
        <begin position="16"/>
        <end position="66"/>
    </location>
</feature>
<evidence type="ECO:0000256" key="1">
    <source>
        <dbReference type="SAM" id="MobiDB-lite"/>
    </source>
</evidence>